<evidence type="ECO:0000256" key="1">
    <source>
        <dbReference type="SAM" id="Phobius"/>
    </source>
</evidence>
<feature type="transmembrane region" description="Helical" evidence="1">
    <location>
        <begin position="20"/>
        <end position="39"/>
    </location>
</feature>
<gene>
    <name evidence="2" type="ORF">LDC_1228</name>
</gene>
<accession>D9PI72</accession>
<proteinExistence type="predicted"/>
<reference evidence="2" key="2">
    <citation type="journal article" date="2011" name="Microb. Ecol.">
        <title>Taxonomic and Functional Metagenomic Profiling of the Microbial Community in the Anoxic Sediment of a Sub-saline Shallow Lake (Laguna de Carrizo, Central Spain).</title>
        <authorList>
            <person name="Ferrer M."/>
            <person name="Guazzaroni M.E."/>
            <person name="Richter M."/>
            <person name="Garcia-Salamanca A."/>
            <person name="Yarza P."/>
            <person name="Suarez-Suarez A."/>
            <person name="Solano J."/>
            <person name="Alcaide M."/>
            <person name="van Dillewijn P."/>
            <person name="Molina-Henares M.A."/>
            <person name="Lopez-Cortes N."/>
            <person name="Al-Ramahi Y."/>
            <person name="Guerrero C."/>
            <person name="Acosta A."/>
            <person name="de Eugenio L.I."/>
            <person name="Martinez V."/>
            <person name="Marques S."/>
            <person name="Rojo F."/>
            <person name="Santero E."/>
            <person name="Genilloud O."/>
            <person name="Perez-Perez J."/>
            <person name="Rossello-Mora R."/>
            <person name="Ramos J.L."/>
        </authorList>
    </citation>
    <scope>NUCLEOTIDE SEQUENCE</scope>
</reference>
<dbReference type="AlphaFoldDB" id="D9PI72"/>
<name>D9PI72_9ZZZZ</name>
<comment type="caution">
    <text evidence="2">The sequence shown here is derived from an EMBL/GenBank/DDBJ whole genome shotgun (WGS) entry which is preliminary data.</text>
</comment>
<keyword evidence="1" id="KW-0812">Transmembrane</keyword>
<dbReference type="EMBL" id="ADZX01000412">
    <property type="protein sequence ID" value="EFK96754.1"/>
    <property type="molecule type" value="Genomic_DNA"/>
</dbReference>
<organism evidence="2">
    <name type="scientific">sediment metagenome</name>
    <dbReference type="NCBI Taxonomy" id="749907"/>
    <lineage>
        <taxon>unclassified sequences</taxon>
        <taxon>metagenomes</taxon>
        <taxon>ecological metagenomes</taxon>
    </lineage>
</organism>
<keyword evidence="1" id="KW-1133">Transmembrane helix</keyword>
<keyword evidence="1" id="KW-0472">Membrane</keyword>
<feature type="non-terminal residue" evidence="2">
    <location>
        <position position="150"/>
    </location>
</feature>
<reference evidence="2" key="1">
    <citation type="submission" date="2010-07" db="EMBL/GenBank/DDBJ databases">
        <authorList>
            <consortium name="CONSOLIDER consortium CSD2007-00005"/>
            <person name="Guazzaroni M.-E."/>
            <person name="Richter M."/>
            <person name="Garcia-Salamanca A."/>
            <person name="Yarza P."/>
            <person name="Ferrer M."/>
        </authorList>
    </citation>
    <scope>NUCLEOTIDE SEQUENCE</scope>
</reference>
<evidence type="ECO:0000313" key="2">
    <source>
        <dbReference type="EMBL" id="EFK96754.1"/>
    </source>
</evidence>
<sequence length="150" mass="16324">MNSDTITEIQPDNRWKAVAGLKIGAALLVVIIIGLMVAYSRKQARINEIGTSGFNRLMTQSGDNAVLVIPYQETLYKHFGNAINPQVKIPIKTTSGFKNLEFLIDSGAVVSALPQVEALDLGVDLNSLPRITIEGFAGQKTFAYRGEFVV</sequence>
<evidence type="ECO:0008006" key="3">
    <source>
        <dbReference type="Google" id="ProtNLM"/>
    </source>
</evidence>
<protein>
    <recommendedName>
        <fullName evidence="3">Peptidase A2 domain-containing protein</fullName>
    </recommendedName>
</protein>